<comment type="similarity">
    <text evidence="1">Belongs to the C/M/P thioester hydrolase family.</text>
</comment>
<dbReference type="Pfam" id="PF13622">
    <property type="entry name" value="4HBT_3"/>
    <property type="match status" value="1"/>
</dbReference>
<name>A0AAN6IUQ2_EXODE</name>
<reference evidence="5" key="1">
    <citation type="submission" date="2023-01" db="EMBL/GenBank/DDBJ databases">
        <title>Exophiala dermititidis isolated from Cystic Fibrosis Patient.</title>
        <authorList>
            <person name="Kurbessoian T."/>
            <person name="Crocker A."/>
            <person name="Murante D."/>
            <person name="Hogan D.A."/>
            <person name="Stajich J.E."/>
        </authorList>
    </citation>
    <scope>NUCLEOTIDE SEQUENCE</scope>
    <source>
        <strain evidence="5">Ex8</strain>
    </source>
</reference>
<comment type="caution">
    <text evidence="5">The sequence shown here is derived from an EMBL/GenBank/DDBJ whole genome shotgun (WGS) entry which is preliminary data.</text>
</comment>
<dbReference type="EC" id="3.1.2.2" evidence="5"/>
<feature type="domain" description="Acyl-CoA thioesterase-like C-terminal" evidence="4">
    <location>
        <begin position="197"/>
        <end position="305"/>
    </location>
</feature>
<feature type="domain" description="Acyl-CoA thioesterase-like N-terminal HotDog" evidence="3">
    <location>
        <begin position="46"/>
        <end position="124"/>
    </location>
</feature>
<dbReference type="EMBL" id="JAJGCB010000006">
    <property type="protein sequence ID" value="KAJ8992009.1"/>
    <property type="molecule type" value="Genomic_DNA"/>
</dbReference>
<dbReference type="CDD" id="cd03444">
    <property type="entry name" value="Thioesterase_II_repeat1"/>
    <property type="match status" value="1"/>
</dbReference>
<evidence type="ECO:0000256" key="2">
    <source>
        <dbReference type="ARBA" id="ARBA00022801"/>
    </source>
</evidence>
<proteinExistence type="inferred from homology"/>
<evidence type="ECO:0000259" key="4">
    <source>
        <dbReference type="Pfam" id="PF20789"/>
    </source>
</evidence>
<protein>
    <submittedName>
        <fullName evidence="5">Acyl-CoA thioesterase</fullName>
        <ecNumber evidence="5">3.1.2.2</ecNumber>
    </submittedName>
</protein>
<dbReference type="SUPFAM" id="SSF54637">
    <property type="entry name" value="Thioesterase/thiol ester dehydrase-isomerase"/>
    <property type="match status" value="2"/>
</dbReference>
<dbReference type="AlphaFoldDB" id="A0AAN6IUQ2"/>
<sequence length="314" mass="35011">MVGPEDPAKHQQQPLQHLDFETHLELKEIGPDTFTNVHQPWLFHITNTVPGPLMMAQAAAAAYKTVPPEFCLDVLQTHFMIAPDPTKPLVYKVQRLSQGRRFAVRSVTIEQDGKAEVSITTSFMNNAPWTGRSMTHAVGLSISQRISKITLDDFEETRGPLGPFMKFERLPLVQQEPPDPSTTIAPVVAQVDPPIKSPPGSPAHILAIIHLSDYHAMDCPLSIHGVDFGLWKIGDKTRTPTPAGMKIMTSLNHTVHFHVHDGFRADELVYIEVSSPWARDGRAMVHSRIFGRDGMLIATCVQEAFYVFKENSKL</sequence>
<dbReference type="GO" id="GO:0005782">
    <property type="term" value="C:peroxisomal matrix"/>
    <property type="evidence" value="ECO:0007669"/>
    <property type="project" value="UniProtKB-SubCell"/>
</dbReference>
<dbReference type="PANTHER" id="PTHR11066">
    <property type="entry name" value="ACYL-COA THIOESTERASE"/>
    <property type="match status" value="1"/>
</dbReference>
<evidence type="ECO:0000313" key="6">
    <source>
        <dbReference type="Proteomes" id="UP001161757"/>
    </source>
</evidence>
<organism evidence="5 6">
    <name type="scientific">Exophiala dermatitidis</name>
    <name type="common">Black yeast-like fungus</name>
    <name type="synonym">Wangiella dermatitidis</name>
    <dbReference type="NCBI Taxonomy" id="5970"/>
    <lineage>
        <taxon>Eukaryota</taxon>
        <taxon>Fungi</taxon>
        <taxon>Dikarya</taxon>
        <taxon>Ascomycota</taxon>
        <taxon>Pezizomycotina</taxon>
        <taxon>Eurotiomycetes</taxon>
        <taxon>Chaetothyriomycetidae</taxon>
        <taxon>Chaetothyriales</taxon>
        <taxon>Herpotrichiellaceae</taxon>
        <taxon>Exophiala</taxon>
    </lineage>
</organism>
<gene>
    <name evidence="5" type="primary">TES1_1</name>
    <name evidence="5" type="ORF">HRR80_003908</name>
</gene>
<accession>A0AAN6IUQ2</accession>
<dbReference type="InterPro" id="IPR029069">
    <property type="entry name" value="HotDog_dom_sf"/>
</dbReference>
<evidence type="ECO:0000313" key="5">
    <source>
        <dbReference type="EMBL" id="KAJ8992009.1"/>
    </source>
</evidence>
<dbReference type="InterPro" id="IPR049450">
    <property type="entry name" value="ACOT8-like_C"/>
</dbReference>
<dbReference type="PANTHER" id="PTHR11066:SF34">
    <property type="entry name" value="ACYL-COENZYME A THIOESTERASE 8"/>
    <property type="match status" value="1"/>
</dbReference>
<dbReference type="GO" id="GO:0047617">
    <property type="term" value="F:fatty acyl-CoA hydrolase activity"/>
    <property type="evidence" value="ECO:0007669"/>
    <property type="project" value="InterPro"/>
</dbReference>
<dbReference type="Pfam" id="PF20789">
    <property type="entry name" value="4HBT_3C"/>
    <property type="match status" value="1"/>
</dbReference>
<evidence type="ECO:0000259" key="3">
    <source>
        <dbReference type="Pfam" id="PF13622"/>
    </source>
</evidence>
<dbReference type="Gene3D" id="2.40.160.210">
    <property type="entry name" value="Acyl-CoA thioesterase, double hotdog domain"/>
    <property type="match status" value="1"/>
</dbReference>
<dbReference type="InterPro" id="IPR049449">
    <property type="entry name" value="TesB_ACOT8-like_N"/>
</dbReference>
<dbReference type="Proteomes" id="UP001161757">
    <property type="component" value="Unassembled WGS sequence"/>
</dbReference>
<dbReference type="InterPro" id="IPR003703">
    <property type="entry name" value="Acyl_CoA_thio"/>
</dbReference>
<dbReference type="GO" id="GO:0009062">
    <property type="term" value="P:fatty acid catabolic process"/>
    <property type="evidence" value="ECO:0007669"/>
    <property type="project" value="TreeGrafter"/>
</dbReference>
<evidence type="ECO:0000256" key="1">
    <source>
        <dbReference type="ARBA" id="ARBA00006538"/>
    </source>
</evidence>
<dbReference type="GO" id="GO:0006637">
    <property type="term" value="P:acyl-CoA metabolic process"/>
    <property type="evidence" value="ECO:0007669"/>
    <property type="project" value="InterPro"/>
</dbReference>
<keyword evidence="2 5" id="KW-0378">Hydrolase</keyword>
<dbReference type="InterPro" id="IPR042171">
    <property type="entry name" value="Acyl-CoA_hotdog"/>
</dbReference>